<accession>A0A9E6Y0C3</accession>
<sequence length="238" mass="26473">MLEAFGTQISAPKRRRRASPKVQARAEVNEELVREWMENLHDDRLELVVRFGPRLAARRWTWRTLRQAKVGWDGSRFTFPSRDELGELTGAIRYTDRPGRSSKSLAVANTTRQLFPAPERISSSIVAIVEGEPDALDGLSAGLPSTGLPGVGAWRSEWTARFAGRYVLVMMDADQAGRDAAARIAGDLDAADIEHSIVDIDPTRRDRFDVTDYLREVDERGGNALDELVRVTGTGAIR</sequence>
<dbReference type="Gene3D" id="3.40.1360.10">
    <property type="match status" value="1"/>
</dbReference>
<organism evidence="2 3">
    <name type="scientific">Capillimicrobium parvum</name>
    <dbReference type="NCBI Taxonomy" id="2884022"/>
    <lineage>
        <taxon>Bacteria</taxon>
        <taxon>Bacillati</taxon>
        <taxon>Actinomycetota</taxon>
        <taxon>Thermoleophilia</taxon>
        <taxon>Solirubrobacterales</taxon>
        <taxon>Capillimicrobiaceae</taxon>
        <taxon>Capillimicrobium</taxon>
    </lineage>
</organism>
<feature type="region of interest" description="Disordered" evidence="1">
    <location>
        <begin position="1"/>
        <end position="22"/>
    </location>
</feature>
<dbReference type="RefSeq" id="WP_259311649.1">
    <property type="nucleotide sequence ID" value="NZ_CP087164.1"/>
</dbReference>
<dbReference type="Proteomes" id="UP001162834">
    <property type="component" value="Chromosome"/>
</dbReference>
<protein>
    <recommendedName>
        <fullName evidence="4">Toprim domain-containing protein</fullName>
    </recommendedName>
</protein>
<evidence type="ECO:0000313" key="2">
    <source>
        <dbReference type="EMBL" id="UGS37600.1"/>
    </source>
</evidence>
<name>A0A9E6Y0C3_9ACTN</name>
<evidence type="ECO:0000256" key="1">
    <source>
        <dbReference type="SAM" id="MobiDB-lite"/>
    </source>
</evidence>
<dbReference type="AlphaFoldDB" id="A0A9E6Y0C3"/>
<evidence type="ECO:0008006" key="4">
    <source>
        <dbReference type="Google" id="ProtNLM"/>
    </source>
</evidence>
<keyword evidence="3" id="KW-1185">Reference proteome</keyword>
<evidence type="ECO:0000313" key="3">
    <source>
        <dbReference type="Proteomes" id="UP001162834"/>
    </source>
</evidence>
<dbReference type="EMBL" id="CP087164">
    <property type="protein sequence ID" value="UGS37600.1"/>
    <property type="molecule type" value="Genomic_DNA"/>
</dbReference>
<dbReference type="KEGG" id="sbae:DSM104329_04017"/>
<proteinExistence type="predicted"/>
<gene>
    <name evidence="2" type="ORF">DSM104329_04017</name>
</gene>
<reference evidence="2" key="1">
    <citation type="journal article" date="2022" name="Int. J. Syst. Evol. Microbiol.">
        <title>Pseudomonas aegrilactucae sp. nov. and Pseudomonas morbosilactucae sp. nov., pathogens causing bacterial rot of lettuce in Japan.</title>
        <authorList>
            <person name="Sawada H."/>
            <person name="Fujikawa T."/>
            <person name="Satou M."/>
        </authorList>
    </citation>
    <scope>NUCLEOTIDE SEQUENCE</scope>
    <source>
        <strain evidence="2">0166_1</strain>
    </source>
</reference>